<gene>
    <name evidence="2" type="ORF">A4U43_C10F11320</name>
</gene>
<dbReference type="GO" id="GO:0009451">
    <property type="term" value="P:RNA modification"/>
    <property type="evidence" value="ECO:0007669"/>
    <property type="project" value="InterPro"/>
</dbReference>
<dbReference type="AlphaFoldDB" id="A0A5P1E2I3"/>
<dbReference type="Proteomes" id="UP000243459">
    <property type="component" value="Chromosome 10"/>
</dbReference>
<accession>A0A5P1E2I3</accession>
<evidence type="ECO:0000256" key="1">
    <source>
        <dbReference type="ARBA" id="ARBA00022737"/>
    </source>
</evidence>
<name>A0A5P1E2I3_ASPOF</name>
<keyword evidence="1" id="KW-0677">Repeat</keyword>
<dbReference type="InterPro" id="IPR046960">
    <property type="entry name" value="PPR_At4g14850-like_plant"/>
</dbReference>
<dbReference type="Gramene" id="ONK56659">
    <property type="protein sequence ID" value="ONK56659"/>
    <property type="gene ID" value="A4U43_C10F11320"/>
</dbReference>
<dbReference type="PANTHER" id="PTHR47926">
    <property type="entry name" value="PENTATRICOPEPTIDE REPEAT-CONTAINING PROTEIN"/>
    <property type="match status" value="1"/>
</dbReference>
<dbReference type="InterPro" id="IPR002885">
    <property type="entry name" value="PPR_rpt"/>
</dbReference>
<evidence type="ECO:0008006" key="4">
    <source>
        <dbReference type="Google" id="ProtNLM"/>
    </source>
</evidence>
<evidence type="ECO:0000313" key="2">
    <source>
        <dbReference type="EMBL" id="ONK56659.1"/>
    </source>
</evidence>
<organism evidence="2 3">
    <name type="scientific">Asparagus officinalis</name>
    <name type="common">Garden asparagus</name>
    <dbReference type="NCBI Taxonomy" id="4686"/>
    <lineage>
        <taxon>Eukaryota</taxon>
        <taxon>Viridiplantae</taxon>
        <taxon>Streptophyta</taxon>
        <taxon>Embryophyta</taxon>
        <taxon>Tracheophyta</taxon>
        <taxon>Spermatophyta</taxon>
        <taxon>Magnoliopsida</taxon>
        <taxon>Liliopsida</taxon>
        <taxon>Asparagales</taxon>
        <taxon>Asparagaceae</taxon>
        <taxon>Asparagoideae</taxon>
        <taxon>Asparagus</taxon>
    </lineage>
</organism>
<proteinExistence type="predicted"/>
<dbReference type="InterPro" id="IPR011990">
    <property type="entry name" value="TPR-like_helical_dom_sf"/>
</dbReference>
<keyword evidence="3" id="KW-1185">Reference proteome</keyword>
<dbReference type="PANTHER" id="PTHR47926:SF472">
    <property type="entry name" value="REPEAT (PPR) SUPERFAMILY PROTEIN, PUTATIVE-RELATED"/>
    <property type="match status" value="1"/>
</dbReference>
<dbReference type="GO" id="GO:0003723">
    <property type="term" value="F:RNA binding"/>
    <property type="evidence" value="ECO:0007669"/>
    <property type="project" value="InterPro"/>
</dbReference>
<dbReference type="Pfam" id="PF01535">
    <property type="entry name" value="PPR"/>
    <property type="match status" value="2"/>
</dbReference>
<evidence type="ECO:0000313" key="3">
    <source>
        <dbReference type="Proteomes" id="UP000243459"/>
    </source>
</evidence>
<dbReference type="EMBL" id="CM007390">
    <property type="protein sequence ID" value="ONK56659.1"/>
    <property type="molecule type" value="Genomic_DNA"/>
</dbReference>
<reference evidence="3" key="1">
    <citation type="journal article" date="2017" name="Nat. Commun.">
        <title>The asparagus genome sheds light on the origin and evolution of a young Y chromosome.</title>
        <authorList>
            <person name="Harkess A."/>
            <person name="Zhou J."/>
            <person name="Xu C."/>
            <person name="Bowers J.E."/>
            <person name="Van der Hulst R."/>
            <person name="Ayyampalayam S."/>
            <person name="Mercati F."/>
            <person name="Riccardi P."/>
            <person name="McKain M.R."/>
            <person name="Kakrana A."/>
            <person name="Tang H."/>
            <person name="Ray J."/>
            <person name="Groenendijk J."/>
            <person name="Arikit S."/>
            <person name="Mathioni S.M."/>
            <person name="Nakano M."/>
            <person name="Shan H."/>
            <person name="Telgmann-Rauber A."/>
            <person name="Kanno A."/>
            <person name="Yue Z."/>
            <person name="Chen H."/>
            <person name="Li W."/>
            <person name="Chen Y."/>
            <person name="Xu X."/>
            <person name="Zhang Y."/>
            <person name="Luo S."/>
            <person name="Chen H."/>
            <person name="Gao J."/>
            <person name="Mao Z."/>
            <person name="Pires J.C."/>
            <person name="Luo M."/>
            <person name="Kudrna D."/>
            <person name="Wing R.A."/>
            <person name="Meyers B.C."/>
            <person name="Yi K."/>
            <person name="Kong H."/>
            <person name="Lavrijsen P."/>
            <person name="Sunseri F."/>
            <person name="Falavigna A."/>
            <person name="Ye Y."/>
            <person name="Leebens-Mack J.H."/>
            <person name="Chen G."/>
        </authorList>
    </citation>
    <scope>NUCLEOTIDE SEQUENCE [LARGE SCALE GENOMIC DNA]</scope>
    <source>
        <strain evidence="3">cv. DH0086</strain>
    </source>
</reference>
<dbReference type="Gene3D" id="1.25.40.10">
    <property type="entry name" value="Tetratricopeptide repeat domain"/>
    <property type="match status" value="1"/>
</dbReference>
<protein>
    <recommendedName>
        <fullName evidence="4">Pentatricopeptide repeat-containing protein</fullName>
    </recommendedName>
</protein>
<sequence length="472" mass="52059">MISPPPVLRPSFRQTLSLSLSLSSLSPKTLSSTALQLLLSLFFPQNPNPQSQRRKTKETPLTDALFILNRSGSDPTSTPTFPSEVSFRHFLLRHSSKQFQLLAAGSSSSSSFRNEKCALQFWLPPIPASSSPSPGNASSTFGSTMSAGILLLCSAIPSASCLSVALILFSIGVPLYSCWVTRRIPFAAKIFEKSLQPVAKFSLCSPSAPQCRSLIIGHMLTTRPKIDCKIIPLLMDDFMFLEFMFVVQHLLDATGFNTPGLHVLGVYVCRAIGQELVIESLLSFACLSANSCLPVLRAGVVMLLYLFKWSYGLFRSQVQELLPSVFITFMSWSISEKSGELAVYIGLNADNEIIHTISFLARVMIWSQRADMLLARNDFDYSIYVTTALIDIYAKFGSLAGAHCIFERMNRRSLIVWARITLAYASHGDADQSIIMSNRMLTNEMEPDPVTFTAVLSAYARVGAINEAQKNL</sequence>